<evidence type="ECO:0000256" key="1">
    <source>
        <dbReference type="SAM" id="MobiDB-lite"/>
    </source>
</evidence>
<dbReference type="STRING" id="48256.CLHUN_17140"/>
<feature type="signal peptide" evidence="2">
    <location>
        <begin position="1"/>
        <end position="19"/>
    </location>
</feature>
<sequence>MKKLLSLVLVLVLAVTFIAGCGSSSTSEPTTSTGTATNTEAGASPSTTATETGAADAVKTGLAVISSVAKSTDAGEKDGAAQVDSVAVAVTVDKDGKIVKCAIDTAQTKINFSKEGKILSDLKAEYKSKQELGYDYGMKKASKIGKDWFEEANAFAAYVVGKTVAEIKGIAVNEEGVTTDAELLTSVTIHITDYVAAIEKAVNNAKDLGAKSEDKLGLAIVTSIAKSTDAGEKDGLAQAYSNYSATTFDAAGKITSCVIDASQSNVNFSKAGKITTDLKAPLQTKVELGEGYGMKKASKIGKEWSEQSDAFSKYVVGKSVDEVKGIAINEEGVPTAADLTSSVTVHITDFTSMIEKASKTAK</sequence>
<name>A0A1V4SLQ7_RUMHU</name>
<comment type="caution">
    <text evidence="3">The sequence shown here is derived from an EMBL/GenBank/DDBJ whole genome shotgun (WGS) entry which is preliminary data.</text>
</comment>
<evidence type="ECO:0000256" key="2">
    <source>
        <dbReference type="SAM" id="SignalP"/>
    </source>
</evidence>
<accession>A0A1V4SLQ7</accession>
<keyword evidence="4" id="KW-1185">Reference proteome</keyword>
<feature type="compositionally biased region" description="Low complexity" evidence="1">
    <location>
        <begin position="23"/>
        <end position="44"/>
    </location>
</feature>
<proteinExistence type="predicted"/>
<dbReference type="EMBL" id="MZGX01000009">
    <property type="protein sequence ID" value="OPX44415.1"/>
    <property type="molecule type" value="Genomic_DNA"/>
</dbReference>
<keyword evidence="2" id="KW-0732">Signal</keyword>
<dbReference type="AlphaFoldDB" id="A0A1V4SLQ7"/>
<protein>
    <submittedName>
        <fullName evidence="3">Uncharacterized protein</fullName>
    </submittedName>
</protein>
<evidence type="ECO:0000313" key="3">
    <source>
        <dbReference type="EMBL" id="OPX44415.1"/>
    </source>
</evidence>
<feature type="region of interest" description="Disordered" evidence="1">
    <location>
        <begin position="23"/>
        <end position="52"/>
    </location>
</feature>
<feature type="chain" id="PRO_5039529608" evidence="2">
    <location>
        <begin position="20"/>
        <end position="362"/>
    </location>
</feature>
<reference evidence="3 4" key="1">
    <citation type="submission" date="2017-03" db="EMBL/GenBank/DDBJ databases">
        <title>Genome sequence of Clostridium hungatei DSM 14427.</title>
        <authorList>
            <person name="Poehlein A."/>
            <person name="Daniel R."/>
        </authorList>
    </citation>
    <scope>NUCLEOTIDE SEQUENCE [LARGE SCALE GENOMIC DNA]</scope>
    <source>
        <strain evidence="3 4">DSM 14427</strain>
    </source>
</reference>
<evidence type="ECO:0000313" key="4">
    <source>
        <dbReference type="Proteomes" id="UP000191554"/>
    </source>
</evidence>
<gene>
    <name evidence="3" type="ORF">CLHUN_17140</name>
</gene>
<dbReference type="Proteomes" id="UP000191554">
    <property type="component" value="Unassembled WGS sequence"/>
</dbReference>
<organism evidence="3 4">
    <name type="scientific">Ruminiclostridium hungatei</name>
    <name type="common">Clostridium hungatei</name>
    <dbReference type="NCBI Taxonomy" id="48256"/>
    <lineage>
        <taxon>Bacteria</taxon>
        <taxon>Bacillati</taxon>
        <taxon>Bacillota</taxon>
        <taxon>Clostridia</taxon>
        <taxon>Eubacteriales</taxon>
        <taxon>Oscillospiraceae</taxon>
        <taxon>Ruminiclostridium</taxon>
    </lineage>
</organism>
<dbReference type="Gene3D" id="3.90.1010.20">
    <property type="match status" value="2"/>
</dbReference>
<dbReference type="RefSeq" id="WP_080064158.1">
    <property type="nucleotide sequence ID" value="NZ_MZGX01000009.1"/>
</dbReference>
<dbReference type="PROSITE" id="PS51257">
    <property type="entry name" value="PROKAR_LIPOPROTEIN"/>
    <property type="match status" value="1"/>
</dbReference>
<dbReference type="OrthoDB" id="2026742at2"/>